<evidence type="ECO:0000256" key="1">
    <source>
        <dbReference type="ARBA" id="ARBA00022574"/>
    </source>
</evidence>
<protein>
    <submittedName>
        <fullName evidence="4">Uncharacterized protein</fullName>
    </submittedName>
</protein>
<feature type="repeat" description="WD" evidence="3">
    <location>
        <begin position="58"/>
        <end position="107"/>
    </location>
</feature>
<gene>
    <name evidence="4" type="ORF">RFI_35190</name>
</gene>
<dbReference type="PROSITE" id="PS50294">
    <property type="entry name" value="WD_REPEATS_REGION"/>
    <property type="match status" value="2"/>
</dbReference>
<evidence type="ECO:0000256" key="2">
    <source>
        <dbReference type="ARBA" id="ARBA00022737"/>
    </source>
</evidence>
<name>X6LLK6_RETFI</name>
<dbReference type="Proteomes" id="UP000023152">
    <property type="component" value="Unassembled WGS sequence"/>
</dbReference>
<dbReference type="InterPro" id="IPR001680">
    <property type="entry name" value="WD40_rpt"/>
</dbReference>
<dbReference type="InterPro" id="IPR036322">
    <property type="entry name" value="WD40_repeat_dom_sf"/>
</dbReference>
<evidence type="ECO:0000313" key="5">
    <source>
        <dbReference type="Proteomes" id="UP000023152"/>
    </source>
</evidence>
<dbReference type="AlphaFoldDB" id="X6LLK6"/>
<keyword evidence="2" id="KW-0677">Repeat</keyword>
<dbReference type="InterPro" id="IPR019775">
    <property type="entry name" value="WD40_repeat_CS"/>
</dbReference>
<proteinExistence type="predicted"/>
<dbReference type="Pfam" id="PF00400">
    <property type="entry name" value="WD40"/>
    <property type="match status" value="2"/>
</dbReference>
<dbReference type="SUPFAM" id="SSF50978">
    <property type="entry name" value="WD40 repeat-like"/>
    <property type="match status" value="1"/>
</dbReference>
<evidence type="ECO:0000313" key="4">
    <source>
        <dbReference type="EMBL" id="ETO02246.1"/>
    </source>
</evidence>
<dbReference type="InterPro" id="IPR016346">
    <property type="entry name" value="G-protein_beta_1-5"/>
</dbReference>
<keyword evidence="1 3" id="KW-0853">WD repeat</keyword>
<accession>X6LLK6</accession>
<dbReference type="Gene3D" id="2.130.10.10">
    <property type="entry name" value="YVTN repeat-like/Quinoprotein amine dehydrogenase"/>
    <property type="match status" value="1"/>
</dbReference>
<evidence type="ECO:0000256" key="3">
    <source>
        <dbReference type="PROSITE-ProRule" id="PRU00221"/>
    </source>
</evidence>
<dbReference type="InterPro" id="IPR015943">
    <property type="entry name" value="WD40/YVTN_repeat-like_dom_sf"/>
</dbReference>
<dbReference type="PANTHER" id="PTHR19850">
    <property type="entry name" value="GUANINE NUCLEOTIDE-BINDING PROTEIN BETA G PROTEIN BETA"/>
    <property type="match status" value="1"/>
</dbReference>
<feature type="non-terminal residue" evidence="4">
    <location>
        <position position="1"/>
    </location>
</feature>
<dbReference type="EMBL" id="ASPP01036311">
    <property type="protein sequence ID" value="ETO02246.1"/>
    <property type="molecule type" value="Genomic_DNA"/>
</dbReference>
<reference evidence="4 5" key="1">
    <citation type="journal article" date="2013" name="Curr. Biol.">
        <title>The Genome of the Foraminiferan Reticulomyxa filosa.</title>
        <authorList>
            <person name="Glockner G."/>
            <person name="Hulsmann N."/>
            <person name="Schleicher M."/>
            <person name="Noegel A.A."/>
            <person name="Eichinger L."/>
            <person name="Gallinger C."/>
            <person name="Pawlowski J."/>
            <person name="Sierra R."/>
            <person name="Euteneuer U."/>
            <person name="Pillet L."/>
            <person name="Moustafa A."/>
            <person name="Platzer M."/>
            <person name="Groth M."/>
            <person name="Szafranski K."/>
            <person name="Schliwa M."/>
        </authorList>
    </citation>
    <scope>NUCLEOTIDE SEQUENCE [LARGE SCALE GENOMIC DNA]</scope>
</reference>
<organism evidence="4 5">
    <name type="scientific">Reticulomyxa filosa</name>
    <dbReference type="NCBI Taxonomy" id="46433"/>
    <lineage>
        <taxon>Eukaryota</taxon>
        <taxon>Sar</taxon>
        <taxon>Rhizaria</taxon>
        <taxon>Retaria</taxon>
        <taxon>Foraminifera</taxon>
        <taxon>Monothalamids</taxon>
        <taxon>Reticulomyxidae</taxon>
        <taxon>Reticulomyxa</taxon>
    </lineage>
</organism>
<dbReference type="PROSITE" id="PS00678">
    <property type="entry name" value="WD_REPEATS_1"/>
    <property type="match status" value="2"/>
</dbReference>
<keyword evidence="5" id="KW-1185">Reference proteome</keyword>
<feature type="repeat" description="WD" evidence="3">
    <location>
        <begin position="14"/>
        <end position="57"/>
    </location>
</feature>
<dbReference type="PROSITE" id="PS50082">
    <property type="entry name" value="WD_REPEATS_2"/>
    <property type="match status" value="2"/>
</dbReference>
<sequence length="158" mass="18201">RIWDIETTKQFNVFQGHESYVWSVKYGSNELMNTILSGSSDDSVRLWDIRCGKQVQGFYGHEHDVYSVEYSPFVIKNSIGSSNVICSGGMDNTIRFWDIRSNKKELCIKGSDEEEDGINCLKFVSLRKKVNDNKQKPNDCYCVHLYYSSVKSQICVWG</sequence>
<dbReference type="OrthoDB" id="361494at2759"/>
<dbReference type="GO" id="GO:0007165">
    <property type="term" value="P:signal transduction"/>
    <property type="evidence" value="ECO:0007669"/>
    <property type="project" value="InterPro"/>
</dbReference>
<comment type="caution">
    <text evidence="4">The sequence shown here is derived from an EMBL/GenBank/DDBJ whole genome shotgun (WGS) entry which is preliminary data.</text>
</comment>
<dbReference type="SMART" id="SM00320">
    <property type="entry name" value="WD40"/>
    <property type="match status" value="2"/>
</dbReference>